<reference evidence="1" key="1">
    <citation type="submission" date="2020-07" db="EMBL/GenBank/DDBJ databases">
        <title>Huge and variable diversity of episymbiotic CPR bacteria and DPANN archaea in groundwater ecosystems.</title>
        <authorList>
            <person name="He C.Y."/>
            <person name="Keren R."/>
            <person name="Whittaker M."/>
            <person name="Farag I.F."/>
            <person name="Doudna J."/>
            <person name="Cate J.H.D."/>
            <person name="Banfield J.F."/>
        </authorList>
    </citation>
    <scope>NUCLEOTIDE SEQUENCE</scope>
    <source>
        <strain evidence="1">NC_groundwater_17_Pr7_B-0.1um_64_12</strain>
    </source>
</reference>
<protein>
    <recommendedName>
        <fullName evidence="3">ABM domain-containing protein</fullName>
    </recommendedName>
</protein>
<evidence type="ECO:0000313" key="1">
    <source>
        <dbReference type="EMBL" id="MBI1755942.1"/>
    </source>
</evidence>
<dbReference type="EMBL" id="JACOSL010000016">
    <property type="protein sequence ID" value="MBI1755942.1"/>
    <property type="molecule type" value="Genomic_DNA"/>
</dbReference>
<accession>A0A931LRB0</accession>
<evidence type="ECO:0000313" key="2">
    <source>
        <dbReference type="Proteomes" id="UP000727962"/>
    </source>
</evidence>
<comment type="caution">
    <text evidence="1">The sequence shown here is derived from an EMBL/GenBank/DDBJ whole genome shotgun (WGS) entry which is preliminary data.</text>
</comment>
<dbReference type="InterPro" id="IPR011008">
    <property type="entry name" value="Dimeric_a/b-barrel"/>
</dbReference>
<proteinExistence type="predicted"/>
<sequence length="190" mass="20862">MAATLTIHRVLVRPESEAKVNELFLKILEHASAGAQFEAGTLWKLDGEADSYLAVLEYEDRRAVRGALTRVIESGLMEEVLGALAGSPDRIVVDPVHHRGARLSDSPLFSFLSVSERIAELGWGQGESDELKAILNELAMLPGYRGAAWGPRAGLTEEIVSLVAWDSRDAFESSMPLLPTHAVRLYRRVL</sequence>
<dbReference type="Proteomes" id="UP000727962">
    <property type="component" value="Unassembled WGS sequence"/>
</dbReference>
<evidence type="ECO:0008006" key="3">
    <source>
        <dbReference type="Google" id="ProtNLM"/>
    </source>
</evidence>
<gene>
    <name evidence="1" type="ORF">HYR64_02415</name>
</gene>
<dbReference type="AlphaFoldDB" id="A0A931LRB0"/>
<name>A0A931LRB0_FIMGI</name>
<dbReference type="SUPFAM" id="SSF54909">
    <property type="entry name" value="Dimeric alpha+beta barrel"/>
    <property type="match status" value="1"/>
</dbReference>
<organism evidence="1 2">
    <name type="scientific">Fimbriimonas ginsengisoli</name>
    <dbReference type="NCBI Taxonomy" id="1005039"/>
    <lineage>
        <taxon>Bacteria</taxon>
        <taxon>Bacillati</taxon>
        <taxon>Armatimonadota</taxon>
        <taxon>Fimbriimonadia</taxon>
        <taxon>Fimbriimonadales</taxon>
        <taxon>Fimbriimonadaceae</taxon>
        <taxon>Fimbriimonas</taxon>
    </lineage>
</organism>